<dbReference type="EMBL" id="JAUNZN010000004">
    <property type="protein sequence ID" value="KAK4821921.1"/>
    <property type="molecule type" value="Genomic_DNA"/>
</dbReference>
<comment type="caution">
    <text evidence="1">The sequence shown here is derived from an EMBL/GenBank/DDBJ whole genome shotgun (WGS) entry which is preliminary data.</text>
</comment>
<reference evidence="1 2" key="1">
    <citation type="journal article" date="2023" name="J. Hered.">
        <title>Chromosome-level genome of the wood stork (Mycteria americana) provides insight into avian chromosome evolution.</title>
        <authorList>
            <person name="Flamio R. Jr."/>
            <person name="Ramstad K.M."/>
        </authorList>
    </citation>
    <scope>NUCLEOTIDE SEQUENCE [LARGE SCALE GENOMIC DNA]</scope>
    <source>
        <strain evidence="1">JAX WOST 10</strain>
    </source>
</reference>
<accession>A0AAN7NBZ1</accession>
<name>A0AAN7NBZ1_MYCAM</name>
<dbReference type="AlphaFoldDB" id="A0AAN7NBZ1"/>
<evidence type="ECO:0000313" key="2">
    <source>
        <dbReference type="Proteomes" id="UP001333110"/>
    </source>
</evidence>
<evidence type="ECO:0000313" key="1">
    <source>
        <dbReference type="EMBL" id="KAK4821921.1"/>
    </source>
</evidence>
<protein>
    <submittedName>
        <fullName evidence="1">Uncharacterized protein</fullName>
    </submittedName>
</protein>
<gene>
    <name evidence="1" type="ORF">QYF61_004924</name>
</gene>
<proteinExistence type="predicted"/>
<sequence>MFKPPDTDHQSHVTTLQEVTENSAPCTSITILTSAVSRDFMLQHGTTLDSARIPKPQKVLPSLGFRQSRAPPLHHVPKHLIQTSFKYLQEWRLNHFPGQPGPMLDNPLSEEKFPNIQSKPPLAQLEAISSRPITCYLGEETDPHLSTTSFQVAVESDKVSPQPPSLQAKQPQLPQPLPISLVLQTLHQLRCPSLDTLQPLNVSLVVRGPTLNTGHDHCPTPAGHTIPDTSQDAIGFLGHLGTLLAHVQPAVNHHPQVLFCLAAFQPLFPKPVALHGVAVAQVQDLALGLAEPHTIDLGPWIQPVQPVPMLDHPFSKETFPNIQSKPPLMQLETISSRPITCYLGEETDPHLATTSFQVAVESDKVSPQPPFLQAEQPQLPQPLLIRLVLQTLHQLRCPSLDTLQPLNVSLVVRGPKLNTGFEVRPHQCRVQGHDHCPTPAGHAIPDTSQDAIGFLGHLGTLLAHVHLAVNQHAQVLFCQAAFQPLFPKPVALHGVAVAQVQDLALGLVEPHTIDLGPSIQPVQVPL</sequence>
<dbReference type="Proteomes" id="UP001333110">
    <property type="component" value="Unassembled WGS sequence"/>
</dbReference>
<keyword evidence="2" id="KW-1185">Reference proteome</keyword>
<organism evidence="1 2">
    <name type="scientific">Mycteria americana</name>
    <name type="common">Wood stork</name>
    <dbReference type="NCBI Taxonomy" id="33587"/>
    <lineage>
        <taxon>Eukaryota</taxon>
        <taxon>Metazoa</taxon>
        <taxon>Chordata</taxon>
        <taxon>Craniata</taxon>
        <taxon>Vertebrata</taxon>
        <taxon>Euteleostomi</taxon>
        <taxon>Archelosauria</taxon>
        <taxon>Archosauria</taxon>
        <taxon>Dinosauria</taxon>
        <taxon>Saurischia</taxon>
        <taxon>Theropoda</taxon>
        <taxon>Coelurosauria</taxon>
        <taxon>Aves</taxon>
        <taxon>Neognathae</taxon>
        <taxon>Neoaves</taxon>
        <taxon>Aequornithes</taxon>
        <taxon>Ciconiiformes</taxon>
        <taxon>Ciconiidae</taxon>
        <taxon>Mycteria</taxon>
    </lineage>
</organism>